<feature type="non-terminal residue" evidence="1">
    <location>
        <position position="94"/>
    </location>
</feature>
<sequence>LVEKVGAKFEELPLPHLRKLPTELVRYATQHNVTRIVMGHSKKNRWQERWQGSIVNRVLRRTRNIDVFLMADRAEHEGERILPVKPNPAGGEDS</sequence>
<dbReference type="PANTHER" id="PTHR45569:SF1">
    <property type="entry name" value="SENSOR PROTEIN KDPD"/>
    <property type="match status" value="1"/>
</dbReference>
<dbReference type="Proteomes" id="UP001519887">
    <property type="component" value="Unassembled WGS sequence"/>
</dbReference>
<dbReference type="PANTHER" id="PTHR45569">
    <property type="entry name" value="SENSOR PROTEIN KDPD"/>
    <property type="match status" value="1"/>
</dbReference>
<dbReference type="EMBL" id="JAHZIK010003979">
    <property type="protein sequence ID" value="MBW7462475.1"/>
    <property type="molecule type" value="Genomic_DNA"/>
</dbReference>
<gene>
    <name evidence="1" type="ORF">K0U00_51335</name>
</gene>
<dbReference type="Gene3D" id="3.40.50.620">
    <property type="entry name" value="HUPs"/>
    <property type="match status" value="1"/>
</dbReference>
<proteinExistence type="predicted"/>
<name>A0ABS7CNE2_9BACL</name>
<organism evidence="1 2">
    <name type="scientific">Paenibacillus sepulcri</name>
    <dbReference type="NCBI Taxonomy" id="359917"/>
    <lineage>
        <taxon>Bacteria</taxon>
        <taxon>Bacillati</taxon>
        <taxon>Bacillota</taxon>
        <taxon>Bacilli</taxon>
        <taxon>Bacillales</taxon>
        <taxon>Paenibacillaceae</taxon>
        <taxon>Paenibacillus</taxon>
    </lineage>
</organism>
<accession>A0ABS7CNE2</accession>
<keyword evidence="1" id="KW-0808">Transferase</keyword>
<dbReference type="SUPFAM" id="SSF52402">
    <property type="entry name" value="Adenine nucleotide alpha hydrolases-like"/>
    <property type="match status" value="1"/>
</dbReference>
<dbReference type="InterPro" id="IPR014729">
    <property type="entry name" value="Rossmann-like_a/b/a_fold"/>
</dbReference>
<reference evidence="1 2" key="1">
    <citation type="submission" date="2021-07" db="EMBL/GenBank/DDBJ databases">
        <title>Paenibacillus radiodurans sp. nov., isolated from the southeastern edge of Tengger Desert.</title>
        <authorList>
            <person name="Zhang G."/>
        </authorList>
    </citation>
    <scope>NUCLEOTIDE SEQUENCE [LARGE SCALE GENOMIC DNA]</scope>
    <source>
        <strain evidence="1 2">CCM 7311</strain>
    </source>
</reference>
<dbReference type="InterPro" id="IPR052023">
    <property type="entry name" value="Histidine_kinase_KdpD"/>
</dbReference>
<dbReference type="GO" id="GO:0016301">
    <property type="term" value="F:kinase activity"/>
    <property type="evidence" value="ECO:0007669"/>
    <property type="project" value="UniProtKB-KW"/>
</dbReference>
<evidence type="ECO:0000313" key="1">
    <source>
        <dbReference type="EMBL" id="MBW7462475.1"/>
    </source>
</evidence>
<protein>
    <submittedName>
        <fullName evidence="1">Histidine kinase</fullName>
    </submittedName>
</protein>
<evidence type="ECO:0000313" key="2">
    <source>
        <dbReference type="Proteomes" id="UP001519887"/>
    </source>
</evidence>
<keyword evidence="1" id="KW-0418">Kinase</keyword>
<feature type="non-terminal residue" evidence="1">
    <location>
        <position position="1"/>
    </location>
</feature>
<comment type="caution">
    <text evidence="1">The sequence shown here is derived from an EMBL/GenBank/DDBJ whole genome shotgun (WGS) entry which is preliminary data.</text>
</comment>
<keyword evidence="2" id="KW-1185">Reference proteome</keyword>